<dbReference type="EMBL" id="BONW01000001">
    <property type="protein sequence ID" value="GIG85112.1"/>
    <property type="molecule type" value="Genomic_DNA"/>
</dbReference>
<accession>A0ABQ4DSN0</accession>
<evidence type="ECO:0000313" key="2">
    <source>
        <dbReference type="Proteomes" id="UP000646749"/>
    </source>
</evidence>
<dbReference type="Proteomes" id="UP000646749">
    <property type="component" value="Unassembled WGS sequence"/>
</dbReference>
<gene>
    <name evidence="1" type="ORF">Pen02_00480</name>
</gene>
<reference evidence="1 2" key="1">
    <citation type="submission" date="2021-01" db="EMBL/GenBank/DDBJ databases">
        <title>Whole genome shotgun sequence of Plantactinospora endophytica NBRC 110450.</title>
        <authorList>
            <person name="Komaki H."/>
            <person name="Tamura T."/>
        </authorList>
    </citation>
    <scope>NUCLEOTIDE SEQUENCE [LARGE SCALE GENOMIC DNA]</scope>
    <source>
        <strain evidence="1 2">NBRC 110450</strain>
    </source>
</reference>
<dbReference type="RefSeq" id="WP_203863830.1">
    <property type="nucleotide sequence ID" value="NZ_BONW01000001.1"/>
</dbReference>
<sequence length="62" mass="6827">MNGLDLVVTQTHRRVVLSDGYLWAWVSGHEPACNRADREPHPPCTEVLVSLSVLCSAAENQP</sequence>
<name>A0ABQ4DSN0_9ACTN</name>
<proteinExistence type="predicted"/>
<comment type="caution">
    <text evidence="1">The sequence shown here is derived from an EMBL/GenBank/DDBJ whole genome shotgun (WGS) entry which is preliminary data.</text>
</comment>
<organism evidence="1 2">
    <name type="scientific">Plantactinospora endophytica</name>
    <dbReference type="NCBI Taxonomy" id="673535"/>
    <lineage>
        <taxon>Bacteria</taxon>
        <taxon>Bacillati</taxon>
        <taxon>Actinomycetota</taxon>
        <taxon>Actinomycetes</taxon>
        <taxon>Micromonosporales</taxon>
        <taxon>Micromonosporaceae</taxon>
        <taxon>Plantactinospora</taxon>
    </lineage>
</organism>
<protein>
    <submittedName>
        <fullName evidence="1">Uncharacterized protein</fullName>
    </submittedName>
</protein>
<evidence type="ECO:0000313" key="1">
    <source>
        <dbReference type="EMBL" id="GIG85112.1"/>
    </source>
</evidence>
<keyword evidence="2" id="KW-1185">Reference proteome</keyword>